<comment type="similarity">
    <text evidence="1">Belongs to the LDH2/MDH2 oxidoreductase family.</text>
</comment>
<dbReference type="EC" id="1.1.1.130" evidence="3"/>
<reference evidence="3" key="1">
    <citation type="submission" date="2018-02" db="EMBL/GenBank/DDBJ databases">
        <authorList>
            <person name="Kim S.-K."/>
            <person name="Jung H.-I."/>
            <person name="Lee S.-W."/>
        </authorList>
    </citation>
    <scope>NUCLEOTIDE SEQUENCE</scope>
    <source>
        <strain evidence="3">SK3146</strain>
    </source>
</reference>
<dbReference type="PANTHER" id="PTHR11091">
    <property type="entry name" value="OXIDOREDUCTASE-RELATED"/>
    <property type="match status" value="1"/>
</dbReference>
<dbReference type="EMBL" id="CP027059">
    <property type="protein sequence ID" value="UQZ86150.1"/>
    <property type="molecule type" value="Genomic_DNA"/>
</dbReference>
<dbReference type="SUPFAM" id="SSF89733">
    <property type="entry name" value="L-sulfolactate dehydrogenase-like"/>
    <property type="match status" value="1"/>
</dbReference>
<evidence type="ECO:0000256" key="1">
    <source>
        <dbReference type="ARBA" id="ARBA00006056"/>
    </source>
</evidence>
<dbReference type="PANTHER" id="PTHR11091:SF0">
    <property type="entry name" value="MALATE DEHYDROGENASE"/>
    <property type="match status" value="1"/>
</dbReference>
<accession>A0ABY4RWJ6</accession>
<dbReference type="Gene3D" id="1.10.1530.10">
    <property type="match status" value="1"/>
</dbReference>
<dbReference type="InterPro" id="IPR003767">
    <property type="entry name" value="Malate/L-lactate_DH-like"/>
</dbReference>
<evidence type="ECO:0000256" key="2">
    <source>
        <dbReference type="ARBA" id="ARBA00023002"/>
    </source>
</evidence>
<dbReference type="Proteomes" id="UP001057134">
    <property type="component" value="Chromosome"/>
</dbReference>
<dbReference type="InterPro" id="IPR043144">
    <property type="entry name" value="Mal/L-sulf/L-lact_DH-like_ah"/>
</dbReference>
<keyword evidence="2 3" id="KW-0560">Oxidoreductase</keyword>
<dbReference type="GO" id="GO:0047559">
    <property type="term" value="F:3-dehydro-L-gulonate 2-dehydrogenase activity"/>
    <property type="evidence" value="ECO:0007669"/>
    <property type="project" value="UniProtKB-EC"/>
</dbReference>
<dbReference type="Gene3D" id="3.30.1370.60">
    <property type="entry name" value="Hypothetical oxidoreductase yiak, domain 2"/>
    <property type="match status" value="1"/>
</dbReference>
<reference evidence="3" key="2">
    <citation type="journal article" date="2021" name="J Anim Sci Technol">
        <title>Complete genome sequence of Paenibacillus konkukensis sp. nov. SK3146 as a potential probiotic strain.</title>
        <authorList>
            <person name="Jung H.I."/>
            <person name="Park S."/>
            <person name="Niu K.M."/>
            <person name="Lee S.W."/>
            <person name="Kothari D."/>
            <person name="Yi K.J."/>
            <person name="Kim S.K."/>
        </authorList>
    </citation>
    <scope>NUCLEOTIDE SEQUENCE</scope>
    <source>
        <strain evidence="3">SK3146</strain>
    </source>
</reference>
<sequence length="369" mass="39317">MNLEKRKRSPLKTDFFTTFLEEGQSLVRISLSELERLTYELLKAAGLSAEHAGVVADVFMRATYRGVGHHDIYELPGRIDQLLKGGINAKPAIKRLHKYAALENYDGDNGLGELCGMFIMRRAEKLADEHGIGLCAIRNTRHILASSPYVEAAAQDGYIGYIVTRGAPTMGAPGRKEKVIGTSPMGYAVPTDKGYPLMFDACLAYASNGVLSDKAQAGERVPAHWGLDADGNPTDDPAAMSLPKGGTRLPIGGHKGFGLTILGEILTGLLSEGQLIDEPQPGTGEVGVPSHTAVCIKADGLLGREGLARRTSELIGRMEARAPGLIVPGKRSSESRVGILSRGGIDVPKGLIDKLNERASLLDVTPLTG</sequence>
<organism evidence="3 4">
    <name type="scientific">Paenibacillus konkukensis</name>
    <dbReference type="NCBI Taxonomy" id="2020716"/>
    <lineage>
        <taxon>Bacteria</taxon>
        <taxon>Bacillati</taxon>
        <taxon>Bacillota</taxon>
        <taxon>Bacilli</taxon>
        <taxon>Bacillales</taxon>
        <taxon>Paenibacillaceae</taxon>
        <taxon>Paenibacillus</taxon>
    </lineage>
</organism>
<proteinExistence type="inferred from homology"/>
<dbReference type="InterPro" id="IPR043143">
    <property type="entry name" value="Mal/L-sulf/L-lact_DH-like_NADP"/>
</dbReference>
<gene>
    <name evidence="3" type="primary">dlgD</name>
    <name evidence="3" type="ORF">SK3146_05442</name>
</gene>
<evidence type="ECO:0000313" key="4">
    <source>
        <dbReference type="Proteomes" id="UP001057134"/>
    </source>
</evidence>
<protein>
    <submittedName>
        <fullName evidence="3">2,3-diketo-L-gulonate reductase</fullName>
        <ecNumber evidence="3">1.1.1.130</ecNumber>
    </submittedName>
</protein>
<dbReference type="Pfam" id="PF02615">
    <property type="entry name" value="Ldh_2"/>
    <property type="match status" value="1"/>
</dbReference>
<name>A0ABY4RWJ6_9BACL</name>
<dbReference type="InterPro" id="IPR036111">
    <property type="entry name" value="Mal/L-sulfo/L-lacto_DH-like_sf"/>
</dbReference>
<keyword evidence="4" id="KW-1185">Reference proteome</keyword>
<evidence type="ECO:0000313" key="3">
    <source>
        <dbReference type="EMBL" id="UQZ86150.1"/>
    </source>
</evidence>